<keyword evidence="14 15" id="KW-0479">Metal-binding</keyword>
<evidence type="ECO:0000256" key="13">
    <source>
        <dbReference type="ARBA" id="ARBA00049513"/>
    </source>
</evidence>
<dbReference type="InterPro" id="IPR013785">
    <property type="entry name" value="Aldolase_TIM"/>
</dbReference>
<evidence type="ECO:0000256" key="2">
    <source>
        <dbReference type="ARBA" id="ARBA00022630"/>
    </source>
</evidence>
<dbReference type="RefSeq" id="XP_017769821.1">
    <property type="nucleotide sequence ID" value="XM_017914332.1"/>
</dbReference>
<evidence type="ECO:0000313" key="17">
    <source>
        <dbReference type="Proteomes" id="UP000695000"/>
    </source>
</evidence>
<evidence type="ECO:0000256" key="5">
    <source>
        <dbReference type="ARBA" id="ARBA00022694"/>
    </source>
</evidence>
<organism evidence="17 18">
    <name type="scientific">Nicrophorus vespilloides</name>
    <name type="common">Boreal carrion beetle</name>
    <dbReference type="NCBI Taxonomy" id="110193"/>
    <lineage>
        <taxon>Eukaryota</taxon>
        <taxon>Metazoa</taxon>
        <taxon>Ecdysozoa</taxon>
        <taxon>Arthropoda</taxon>
        <taxon>Hexapoda</taxon>
        <taxon>Insecta</taxon>
        <taxon>Pterygota</taxon>
        <taxon>Neoptera</taxon>
        <taxon>Endopterygota</taxon>
        <taxon>Coleoptera</taxon>
        <taxon>Polyphaga</taxon>
        <taxon>Staphyliniformia</taxon>
        <taxon>Silphidae</taxon>
        <taxon>Nicrophorinae</taxon>
        <taxon>Nicrophorus</taxon>
    </lineage>
</organism>
<sequence>MSQIGVCKIKEQFVVTDHERTLDLNHVSAKDIEKITGVECDEPDAKKPKLEEGKKLKGQNKARKNFAQYNPSEALCSKITRITEDEEFPETCQFEKCKFLHKVEDYLKTKPNDIGDDCYNFETFGQCNFGITCRFAKKHVTVEGKNKIDRGKMEAVKKDEQVLNVLHSEKRFSLQRKKYDFHLADKMIKHVDGLRKEEKEKKVDEKSVQTSGAVTDEDIVKLLKREKKKIDFKDKLFLSPLTTVGNLPFRRICKEYGADITCGEMAMCSKLLQGTTHEWALVKRHHTEDVFGVQLCGNNPHIFAKCAQLLDTEINVDFIDINLGCPIDMVYREGSGSGLMRRQNVLETCIRSMTNLMSIPLTVKTRTGIYNNTNIAHTLIPKLRDWGASLVTVHGRSREQRYTRSSDWEYIRECAQVASPLPIIGNGDILSYEDYARARESCPELYGVMIGRGALIKPWIFTEIKEQKLYDISSSERFDILKKFTNYGLENWGSDNKGVENTRRFLLEWLSFLYRYIPIGLLESPPQKINERPPYYKGRNDLETLMASPSASDWIKISEMLLGPVPDTFTFLPKHKANAYR</sequence>
<proteinExistence type="inferred from homology"/>
<dbReference type="CDD" id="cd02801">
    <property type="entry name" value="DUS_like_FMN"/>
    <property type="match status" value="1"/>
</dbReference>
<dbReference type="Pfam" id="PF01207">
    <property type="entry name" value="Dus"/>
    <property type="match status" value="1"/>
</dbReference>
<evidence type="ECO:0000256" key="15">
    <source>
        <dbReference type="RuleBase" id="RU291113"/>
    </source>
</evidence>
<keyword evidence="5 15" id="KW-0819">tRNA processing</keyword>
<comment type="cofactor">
    <cofactor evidence="1 15">
        <name>FMN</name>
        <dbReference type="ChEBI" id="CHEBI:58210"/>
    </cofactor>
</comment>
<dbReference type="PROSITE" id="PS01136">
    <property type="entry name" value="UPF0034"/>
    <property type="match status" value="1"/>
</dbReference>
<evidence type="ECO:0000256" key="8">
    <source>
        <dbReference type="ARBA" id="ARBA00023027"/>
    </source>
</evidence>
<protein>
    <recommendedName>
        <fullName evidence="15">tRNA-dihydrouridine(47) synthase [NAD(P)(+)]</fullName>
        <ecNumber evidence="15">1.3.1.-</ecNumber>
    </recommendedName>
    <alternativeName>
        <fullName evidence="15">tRNA-dihydrouridine synthase 3</fullName>
    </alternativeName>
</protein>
<evidence type="ECO:0000256" key="9">
    <source>
        <dbReference type="ARBA" id="ARBA00045365"/>
    </source>
</evidence>
<keyword evidence="7 15" id="KW-0560">Oxidoreductase</keyword>
<name>A0ABM1M5H1_NICVS</name>
<evidence type="ECO:0000259" key="16">
    <source>
        <dbReference type="PROSITE" id="PS50103"/>
    </source>
</evidence>
<keyword evidence="4" id="KW-0507">mRNA processing</keyword>
<dbReference type="InterPro" id="IPR000571">
    <property type="entry name" value="Znf_CCCH"/>
</dbReference>
<dbReference type="PANTHER" id="PTHR45846:SF1">
    <property type="entry name" value="TRNA-DIHYDROURIDINE(47) SYNTHASE [NAD(P)(+)]-LIKE"/>
    <property type="match status" value="1"/>
</dbReference>
<evidence type="ECO:0000313" key="18">
    <source>
        <dbReference type="RefSeq" id="XP_017769821.1"/>
    </source>
</evidence>
<dbReference type="Proteomes" id="UP000695000">
    <property type="component" value="Unplaced"/>
</dbReference>
<reference evidence="18" key="1">
    <citation type="submission" date="2025-08" db="UniProtKB">
        <authorList>
            <consortium name="RefSeq"/>
        </authorList>
    </citation>
    <scope>IDENTIFICATION</scope>
    <source>
        <tissue evidence="18">Whole Larva</tissue>
    </source>
</reference>
<keyword evidence="6" id="KW-0521">NADP</keyword>
<keyword evidence="3 15" id="KW-0288">FMN</keyword>
<evidence type="ECO:0000256" key="12">
    <source>
        <dbReference type="ARBA" id="ARBA00049447"/>
    </source>
</evidence>
<evidence type="ECO:0000256" key="3">
    <source>
        <dbReference type="ARBA" id="ARBA00022643"/>
    </source>
</evidence>
<dbReference type="GeneID" id="108557697"/>
<dbReference type="Gene3D" id="3.20.20.70">
    <property type="entry name" value="Aldolase class I"/>
    <property type="match status" value="1"/>
</dbReference>
<comment type="similarity">
    <text evidence="15">Belongs to the dus family. Dus3 subfamily.</text>
</comment>
<keyword evidence="2 15" id="KW-0285">Flavoprotein</keyword>
<keyword evidence="14 15" id="KW-0863">Zinc-finger</keyword>
<comment type="function">
    <text evidence="9">Catalyzes the synthesis of dihydrouridine, a modified base, in various RNAs, such as tRNAs, mRNAs and some long non-coding RNAs (lncRNAs). Mainly modifies the uridine in position 47 (U47) in the D-loop of most cytoplasmic tRNAs. Also able to mediate the formation of dihydrouridine in some mRNAs, thereby regulating their translation.</text>
</comment>
<dbReference type="PANTHER" id="PTHR45846">
    <property type="entry name" value="TRNA-DIHYDROURIDINE(47) SYNTHASE [NAD(P)(+)]-LIKE"/>
    <property type="match status" value="1"/>
</dbReference>
<gene>
    <name evidence="18" type="primary">LOC108557697</name>
</gene>
<dbReference type="InterPro" id="IPR035587">
    <property type="entry name" value="DUS-like_FMN-bd"/>
</dbReference>
<dbReference type="PROSITE" id="PS50103">
    <property type="entry name" value="ZF_C3H1"/>
    <property type="match status" value="1"/>
</dbReference>
<accession>A0ABM1M5H1</accession>
<keyword evidence="17" id="KW-1185">Reference proteome</keyword>
<comment type="catalytic activity">
    <reaction evidence="12">
        <text>a 5,6-dihydrouridine in mRNA + NADP(+) = a uridine in mRNA + NADPH + H(+)</text>
        <dbReference type="Rhea" id="RHEA:69855"/>
        <dbReference type="Rhea" id="RHEA-COMP:14658"/>
        <dbReference type="Rhea" id="RHEA-COMP:17789"/>
        <dbReference type="ChEBI" id="CHEBI:15378"/>
        <dbReference type="ChEBI" id="CHEBI:57783"/>
        <dbReference type="ChEBI" id="CHEBI:58349"/>
        <dbReference type="ChEBI" id="CHEBI:65315"/>
        <dbReference type="ChEBI" id="CHEBI:74443"/>
    </reaction>
    <physiologicalReaction direction="right-to-left" evidence="12">
        <dbReference type="Rhea" id="RHEA:69857"/>
    </physiologicalReaction>
</comment>
<evidence type="ECO:0000256" key="7">
    <source>
        <dbReference type="ARBA" id="ARBA00023002"/>
    </source>
</evidence>
<evidence type="ECO:0000256" key="6">
    <source>
        <dbReference type="ARBA" id="ARBA00022857"/>
    </source>
</evidence>
<dbReference type="InterPro" id="IPR018517">
    <property type="entry name" value="tRNA_hU_synthase_CS"/>
</dbReference>
<comment type="catalytic activity">
    <reaction evidence="10">
        <text>5,6-dihydrouridine(47) in tRNA + NAD(+) = uridine(47) in tRNA + NADH + H(+)</text>
        <dbReference type="Rhea" id="RHEA:53364"/>
        <dbReference type="Rhea" id="RHEA-COMP:13539"/>
        <dbReference type="Rhea" id="RHEA-COMP:13540"/>
        <dbReference type="ChEBI" id="CHEBI:15378"/>
        <dbReference type="ChEBI" id="CHEBI:57540"/>
        <dbReference type="ChEBI" id="CHEBI:57945"/>
        <dbReference type="ChEBI" id="CHEBI:65315"/>
        <dbReference type="ChEBI" id="CHEBI:74443"/>
        <dbReference type="EC" id="1.3.1.89"/>
    </reaction>
    <physiologicalReaction direction="right-to-left" evidence="10">
        <dbReference type="Rhea" id="RHEA:53366"/>
    </physiologicalReaction>
</comment>
<feature type="domain" description="C3H1-type" evidence="16">
    <location>
        <begin position="117"/>
        <end position="142"/>
    </location>
</feature>
<evidence type="ECO:0000256" key="11">
    <source>
        <dbReference type="ARBA" id="ARBA00048342"/>
    </source>
</evidence>
<dbReference type="EC" id="1.3.1.-" evidence="15"/>
<comment type="catalytic activity">
    <reaction evidence="11">
        <text>a 5,6-dihydrouridine in mRNA + NAD(+) = a uridine in mRNA + NADH + H(+)</text>
        <dbReference type="Rhea" id="RHEA:69851"/>
        <dbReference type="Rhea" id="RHEA-COMP:14658"/>
        <dbReference type="Rhea" id="RHEA-COMP:17789"/>
        <dbReference type="ChEBI" id="CHEBI:15378"/>
        <dbReference type="ChEBI" id="CHEBI:57540"/>
        <dbReference type="ChEBI" id="CHEBI:57945"/>
        <dbReference type="ChEBI" id="CHEBI:65315"/>
        <dbReference type="ChEBI" id="CHEBI:74443"/>
    </reaction>
    <physiologicalReaction direction="right-to-left" evidence="11">
        <dbReference type="Rhea" id="RHEA:69853"/>
    </physiologicalReaction>
</comment>
<comment type="catalytic activity">
    <reaction evidence="13">
        <text>5,6-dihydrouridine(47) in tRNA + NADP(+) = uridine(47) in tRNA + NADPH + H(+)</text>
        <dbReference type="Rhea" id="RHEA:53360"/>
        <dbReference type="Rhea" id="RHEA-COMP:13539"/>
        <dbReference type="Rhea" id="RHEA-COMP:13540"/>
        <dbReference type="ChEBI" id="CHEBI:15378"/>
        <dbReference type="ChEBI" id="CHEBI:57783"/>
        <dbReference type="ChEBI" id="CHEBI:58349"/>
        <dbReference type="ChEBI" id="CHEBI:65315"/>
        <dbReference type="ChEBI" id="CHEBI:74443"/>
        <dbReference type="EC" id="1.3.1.89"/>
    </reaction>
    <physiologicalReaction direction="right-to-left" evidence="13">
        <dbReference type="Rhea" id="RHEA:53362"/>
    </physiologicalReaction>
</comment>
<feature type="zinc finger region" description="C3H1-type" evidence="14">
    <location>
        <begin position="117"/>
        <end position="142"/>
    </location>
</feature>
<keyword evidence="14 15" id="KW-0862">Zinc</keyword>
<evidence type="ECO:0000256" key="10">
    <source>
        <dbReference type="ARBA" id="ARBA00048266"/>
    </source>
</evidence>
<keyword evidence="8" id="KW-0520">NAD</keyword>
<evidence type="ECO:0000256" key="4">
    <source>
        <dbReference type="ARBA" id="ARBA00022664"/>
    </source>
</evidence>
<evidence type="ECO:0000256" key="14">
    <source>
        <dbReference type="PROSITE-ProRule" id="PRU00723"/>
    </source>
</evidence>
<dbReference type="SUPFAM" id="SSF51395">
    <property type="entry name" value="FMN-linked oxidoreductases"/>
    <property type="match status" value="1"/>
</dbReference>
<dbReference type="Pfam" id="PF25585">
    <property type="entry name" value="zf-CCCH_DUS3L"/>
    <property type="match status" value="1"/>
</dbReference>
<evidence type="ECO:0000256" key="1">
    <source>
        <dbReference type="ARBA" id="ARBA00001917"/>
    </source>
</evidence>